<dbReference type="RefSeq" id="WP_380564096.1">
    <property type="nucleotide sequence ID" value="NZ_JBHYPX010000106.1"/>
</dbReference>
<keyword evidence="2" id="KW-1185">Reference proteome</keyword>
<dbReference type="InterPro" id="IPR025850">
    <property type="entry name" value="SUKH-3"/>
</dbReference>
<dbReference type="EMBL" id="JBHYPX010000106">
    <property type="protein sequence ID" value="MFE1356822.1"/>
    <property type="molecule type" value="Genomic_DNA"/>
</dbReference>
<sequence>MDQMEPAGEGSELLRFLRGIGWYPGRRVNLSADLEEWEASDYSVPGIVHQWMSECGGLEFEYPRHSSVGGMHACVVSGALSTRRIHRALVAEYEEMIGGLLCPIGHSASGNLFLLMDSTGATYGGHDHFLGKVADDGYRALLAIWKREPLIRL</sequence>
<evidence type="ECO:0000313" key="1">
    <source>
        <dbReference type="EMBL" id="MFE1356822.1"/>
    </source>
</evidence>
<accession>A0ABW6GVL8</accession>
<comment type="caution">
    <text evidence="1">The sequence shown here is derived from an EMBL/GenBank/DDBJ whole genome shotgun (WGS) entry which is preliminary data.</text>
</comment>
<name>A0ABW6GVL8_9ACTN</name>
<dbReference type="Proteomes" id="UP001599542">
    <property type="component" value="Unassembled WGS sequence"/>
</dbReference>
<evidence type="ECO:0000313" key="2">
    <source>
        <dbReference type="Proteomes" id="UP001599542"/>
    </source>
</evidence>
<proteinExistence type="predicted"/>
<dbReference type="Pfam" id="PF14433">
    <property type="entry name" value="SUKH-3"/>
    <property type="match status" value="1"/>
</dbReference>
<reference evidence="1 2" key="1">
    <citation type="submission" date="2024-09" db="EMBL/GenBank/DDBJ databases">
        <title>The Natural Products Discovery Center: Release of the First 8490 Sequenced Strains for Exploring Actinobacteria Biosynthetic Diversity.</title>
        <authorList>
            <person name="Kalkreuter E."/>
            <person name="Kautsar S.A."/>
            <person name="Yang D."/>
            <person name="Bader C.D."/>
            <person name="Teijaro C.N."/>
            <person name="Fluegel L."/>
            <person name="Davis C.M."/>
            <person name="Simpson J.R."/>
            <person name="Lauterbach L."/>
            <person name="Steele A.D."/>
            <person name="Gui C."/>
            <person name="Meng S."/>
            <person name="Li G."/>
            <person name="Viehrig K."/>
            <person name="Ye F."/>
            <person name="Su P."/>
            <person name="Kiefer A.F."/>
            <person name="Nichols A."/>
            <person name="Cepeda A.J."/>
            <person name="Yan W."/>
            <person name="Fan B."/>
            <person name="Jiang Y."/>
            <person name="Adhikari A."/>
            <person name="Zheng C.-J."/>
            <person name="Schuster L."/>
            <person name="Cowan T.M."/>
            <person name="Smanski M.J."/>
            <person name="Chevrette M.G."/>
            <person name="De Carvalho L.P.S."/>
            <person name="Shen B."/>
        </authorList>
    </citation>
    <scope>NUCLEOTIDE SEQUENCE [LARGE SCALE GENOMIC DNA]</scope>
    <source>
        <strain evidence="1 2">NPDC058753</strain>
    </source>
</reference>
<protein>
    <submittedName>
        <fullName evidence="1">SUKH-3 domain-containing protein</fullName>
    </submittedName>
</protein>
<gene>
    <name evidence="1" type="ORF">ACFW6T_33155</name>
</gene>
<organism evidence="1 2">
    <name type="scientific">Kitasatospora phosalacinea</name>
    <dbReference type="NCBI Taxonomy" id="2065"/>
    <lineage>
        <taxon>Bacteria</taxon>
        <taxon>Bacillati</taxon>
        <taxon>Actinomycetota</taxon>
        <taxon>Actinomycetes</taxon>
        <taxon>Kitasatosporales</taxon>
        <taxon>Streptomycetaceae</taxon>
        <taxon>Kitasatospora</taxon>
    </lineage>
</organism>